<dbReference type="PANTHER" id="PTHR23303:SF15">
    <property type="entry name" value="COLOSSIN-A"/>
    <property type="match status" value="1"/>
</dbReference>
<keyword evidence="3" id="KW-0732">Signal</keyword>
<feature type="domain" description="SD-repeat containing protein B" evidence="5">
    <location>
        <begin position="59"/>
        <end position="174"/>
    </location>
</feature>
<sequence>GEYYIIFTKPVGYTITKKGQGTEETDSNANASGRTANFTLVAGTQDSSIDMGVYQDVASYGDKVFLDTNHNGLQDLGEKGVRDINVTIYSANSDFSRSMLTDENGNYLFTHLPAGEYSAEFKDIPFGHLITERDVNNNESDLNDSDGFIEDGKIITETALLTPGKNDLSWDLGIYKTVCLPGKSVLGNLVFEDFNKDGIQDIGESGVSAVKVTLFNNDTDEEVATTSTDENGLYEFAHVDPEFNYYVQFTVPTGFVVSPQDQDNDTLDSDADETGRTEVVVLEADQINSSVDMGIYREGSTIGDRVFFDELNGVSNGIQDAGEVGANDIKVTLYTADGTELNSTRTNVSGEYHFTNVPGGRYSIRFSELPVGYVFALPKQGNDDEKDSDVNSNGRTAIIVVNGKVNITSMDAGLKKVSTGISANDIKSGLTGQNVTLDILANDTEGTFNFDASTVRISSLPDGGTLSEDGRTLTVPNEGVWRVNPDTGAITFTPANGFVGDPTAIAYTVQDTQGNETGAEIEVNYPPLAMDDKVNAQRGTQVIIYVLENDSNTSSPLDITSLRLIDSISGDEEVETLNVLGQGTWSINIDGSVTFSPDAGFVNNPTPIDYVVRELAGDVSNRATITILYPDAVDDTVIVPVGVRGDIPVNVAENDSNNTLSETVTIGCVQPGVESLVVNGEGTWRVSDSGTILFTPEDGFIAEPTDIEYTIGLVSGERSNCARVDIRRELLAVDDRSTLNVGSVTLINILSNDFGSLNAQSVQLLFPTVPVVRSTLSDDGQVLIVPSEGTWRVNDLGIVSFTAEDGFNGLPTGIRYTVENNNGLVSNVANITLTAGGVSVVANDDRGTADVGNPVIIPVLDNDIGDLNSSSVRIITADGDEVTTYVVPGEGTWRVAEDGTITFIGETGFVGTPTPIKYIVSDNSVLVLSDTATVSIDGTCDCRPYEKSIPAMGKLAAFLMFILILLITTLFLREESISVKKCYN</sequence>
<feature type="domain" description="CshA" evidence="6">
    <location>
        <begin position="837"/>
        <end position="923"/>
    </location>
</feature>
<dbReference type="InterPro" id="IPR013783">
    <property type="entry name" value="Ig-like_fold"/>
</dbReference>
<dbReference type="PANTHER" id="PTHR23303">
    <property type="entry name" value="CARBOXYPEPTIDASE REGULATORY REGION-CONTAINING"/>
    <property type="match status" value="1"/>
</dbReference>
<dbReference type="InterPro" id="IPR026395">
    <property type="entry name" value="CshA_fibril"/>
</dbReference>
<evidence type="ECO:0000256" key="2">
    <source>
        <dbReference type="ARBA" id="ARBA00022525"/>
    </source>
</evidence>
<evidence type="ECO:0000256" key="1">
    <source>
        <dbReference type="ARBA" id="ARBA00004613"/>
    </source>
</evidence>
<dbReference type="GO" id="GO:0005576">
    <property type="term" value="C:extracellular region"/>
    <property type="evidence" value="ECO:0007669"/>
    <property type="project" value="UniProtKB-SubCell"/>
</dbReference>
<feature type="domain" description="CshA" evidence="6">
    <location>
        <begin position="429"/>
        <end position="521"/>
    </location>
</feature>
<evidence type="ECO:0000259" key="5">
    <source>
        <dbReference type="Pfam" id="PF17210"/>
    </source>
</evidence>
<name>A0A6S6TJD6_9BACT</name>
<dbReference type="NCBIfam" id="TIGR04225">
    <property type="entry name" value="CshA_fibril_rpt"/>
    <property type="match status" value="1"/>
</dbReference>
<keyword evidence="4" id="KW-1133">Transmembrane helix</keyword>
<evidence type="ECO:0000259" key="6">
    <source>
        <dbReference type="Pfam" id="PF19076"/>
    </source>
</evidence>
<feature type="transmembrane region" description="Helical" evidence="4">
    <location>
        <begin position="951"/>
        <end position="972"/>
    </location>
</feature>
<dbReference type="InterPro" id="IPR051417">
    <property type="entry name" value="SDr/BOS_complex"/>
</dbReference>
<evidence type="ECO:0008006" key="8">
    <source>
        <dbReference type="Google" id="ProtNLM"/>
    </source>
</evidence>
<evidence type="ECO:0000313" key="7">
    <source>
        <dbReference type="EMBL" id="CAA6815135.1"/>
    </source>
</evidence>
<proteinExistence type="predicted"/>
<evidence type="ECO:0000256" key="4">
    <source>
        <dbReference type="SAM" id="Phobius"/>
    </source>
</evidence>
<dbReference type="SUPFAM" id="SSF117074">
    <property type="entry name" value="Hypothetical protein PA1324"/>
    <property type="match status" value="3"/>
</dbReference>
<keyword evidence="2" id="KW-0964">Secreted</keyword>
<gene>
    <name evidence="7" type="ORF">HELGO_WM17186</name>
</gene>
<dbReference type="Gene3D" id="2.60.40.10">
    <property type="entry name" value="Immunoglobulins"/>
    <property type="match status" value="4"/>
</dbReference>
<dbReference type="EMBL" id="CACVAZ010000098">
    <property type="protein sequence ID" value="CAA6815135.1"/>
    <property type="molecule type" value="Genomic_DNA"/>
</dbReference>
<evidence type="ECO:0000256" key="3">
    <source>
        <dbReference type="ARBA" id="ARBA00022729"/>
    </source>
</evidence>
<feature type="non-terminal residue" evidence="7">
    <location>
        <position position="1"/>
    </location>
</feature>
<feature type="domain" description="SD-repeat containing protein B" evidence="5">
    <location>
        <begin position="1"/>
        <end position="53"/>
    </location>
</feature>
<keyword evidence="4" id="KW-0812">Transmembrane</keyword>
<protein>
    <recommendedName>
        <fullName evidence="8">SD-repeat containing protein B domain-containing protein</fullName>
    </recommendedName>
</protein>
<reference evidence="7" key="1">
    <citation type="submission" date="2020-01" db="EMBL/GenBank/DDBJ databases">
        <authorList>
            <person name="Meier V. D."/>
            <person name="Meier V D."/>
        </authorList>
    </citation>
    <scope>NUCLEOTIDE SEQUENCE</scope>
    <source>
        <strain evidence="7">HLG_WM_MAG_02</strain>
    </source>
</reference>
<accession>A0A6S6TJD6</accession>
<dbReference type="Pfam" id="PF19076">
    <property type="entry name" value="CshA_repeat"/>
    <property type="match status" value="3"/>
</dbReference>
<feature type="domain" description="SD-repeat containing protein B" evidence="5">
    <location>
        <begin position="301"/>
        <end position="414"/>
    </location>
</feature>
<feature type="domain" description="CshA" evidence="6">
    <location>
        <begin position="530"/>
        <end position="618"/>
    </location>
</feature>
<keyword evidence="4" id="KW-0472">Membrane</keyword>
<dbReference type="InterPro" id="IPR033764">
    <property type="entry name" value="Sdr_B"/>
</dbReference>
<dbReference type="AlphaFoldDB" id="A0A6S6TJD6"/>
<feature type="domain" description="SD-repeat containing protein B" evidence="5">
    <location>
        <begin position="186"/>
        <end position="295"/>
    </location>
</feature>
<organism evidence="7">
    <name type="scientific">uncultured Sulfurovum sp</name>
    <dbReference type="NCBI Taxonomy" id="269237"/>
    <lineage>
        <taxon>Bacteria</taxon>
        <taxon>Pseudomonadati</taxon>
        <taxon>Campylobacterota</taxon>
        <taxon>Epsilonproteobacteria</taxon>
        <taxon>Campylobacterales</taxon>
        <taxon>Sulfurovaceae</taxon>
        <taxon>Sulfurovum</taxon>
        <taxon>environmental samples</taxon>
    </lineage>
</organism>
<comment type="subcellular location">
    <subcellularLocation>
        <location evidence="1">Secreted</location>
    </subcellularLocation>
</comment>
<dbReference type="Pfam" id="PF17210">
    <property type="entry name" value="SdrD_B"/>
    <property type="match status" value="4"/>
</dbReference>